<dbReference type="SMART" id="SM01040">
    <property type="entry name" value="Bro-N"/>
    <property type="match status" value="1"/>
</dbReference>
<organism evidence="1 2">
    <name type="scientific">Rhodnius prolixus</name>
    <name type="common">Triatomid bug</name>
    <dbReference type="NCBI Taxonomy" id="13249"/>
    <lineage>
        <taxon>Eukaryota</taxon>
        <taxon>Metazoa</taxon>
        <taxon>Ecdysozoa</taxon>
        <taxon>Arthropoda</taxon>
        <taxon>Hexapoda</taxon>
        <taxon>Insecta</taxon>
        <taxon>Pterygota</taxon>
        <taxon>Neoptera</taxon>
        <taxon>Paraneoptera</taxon>
        <taxon>Hemiptera</taxon>
        <taxon>Heteroptera</taxon>
        <taxon>Panheteroptera</taxon>
        <taxon>Cimicomorpha</taxon>
        <taxon>Reduviidae</taxon>
        <taxon>Triatominae</taxon>
        <taxon>Rhodnius</taxon>
    </lineage>
</organism>
<protein>
    <submittedName>
        <fullName evidence="1">Uncharacterized protein</fullName>
    </submittedName>
</protein>
<dbReference type="EMBL" id="ACPB03026446">
    <property type="status" value="NOT_ANNOTATED_CDS"/>
    <property type="molecule type" value="Genomic_DNA"/>
</dbReference>
<evidence type="ECO:0000313" key="1">
    <source>
        <dbReference type="EnsemblMetazoa" id="RPRC013550-PA"/>
    </source>
</evidence>
<dbReference type="VEuPathDB" id="VectorBase:RPRC013550"/>
<dbReference type="AlphaFoldDB" id="T1IB79"/>
<dbReference type="InterPro" id="IPR003497">
    <property type="entry name" value="BRO_N_domain"/>
</dbReference>
<reference evidence="1" key="1">
    <citation type="submission" date="2015-05" db="UniProtKB">
        <authorList>
            <consortium name="EnsemblMetazoa"/>
        </authorList>
    </citation>
    <scope>IDENTIFICATION</scope>
</reference>
<dbReference type="PROSITE" id="PS51750">
    <property type="entry name" value="BRO_N"/>
    <property type="match status" value="1"/>
</dbReference>
<evidence type="ECO:0000313" key="2">
    <source>
        <dbReference type="Proteomes" id="UP000015103"/>
    </source>
</evidence>
<dbReference type="HOGENOM" id="CLU_678462_0_0_1"/>
<dbReference type="EnsemblMetazoa" id="RPRC013550-RA">
    <property type="protein sequence ID" value="RPRC013550-PA"/>
    <property type="gene ID" value="RPRC013550"/>
</dbReference>
<dbReference type="Proteomes" id="UP000015103">
    <property type="component" value="Unassembled WGS sequence"/>
</dbReference>
<accession>T1IB79</accession>
<dbReference type="Pfam" id="PF02498">
    <property type="entry name" value="Bro-N"/>
    <property type="match status" value="1"/>
</dbReference>
<proteinExistence type="predicted"/>
<dbReference type="InParanoid" id="T1IB79"/>
<sequence>MNTQLAFRDVCFNTIKRNSYIYLTAVDIAQALEYKNSDAVTQIYERNSDEFSADMTETLKLKVSGNYKKTVRIFSLRGAHLVAMFARTPVAKEFRKWVLDILDREVGHPVYQPEAPERFMNTDTRNLARLVWCITRGFRFEQAWTNAVYYALRDVTGTPSPMPFEVQHIPLLAKECRRIYYVTETLRETIHEAEKQTLKRILRKREDSNTVLSEMKQLFERCHRQQRRGIADRLDHCKLPSAEKVQDWVCEDVLPSIRQTGGYQLPQHPVPQSFSEALMLAAELAKKNELLTDERDEALRTKAQISEKREATACQRNAVFQRIANKAIKEREEMAALLGASKDYASVRSAWRATGNWYSYRQLTTWQDEHDAMESYYWDESTDARILCYPREAWLEVYDVDIAKLF</sequence>
<name>T1IB79_RHOPR</name>
<keyword evidence="2" id="KW-1185">Reference proteome</keyword>
<dbReference type="eggNOG" id="ENOG502T1TE">
    <property type="taxonomic scope" value="Eukaryota"/>
</dbReference>